<keyword evidence="2" id="KW-1185">Reference proteome</keyword>
<dbReference type="InterPro" id="IPR023214">
    <property type="entry name" value="HAD_sf"/>
</dbReference>
<accession>A0A239E2E2</accession>
<dbReference type="PANTHER" id="PTHR43611:SF3">
    <property type="entry name" value="FLAVIN MONONUCLEOTIDE HYDROLASE 1, CHLOROPLATIC"/>
    <property type="match status" value="1"/>
</dbReference>
<proteinExistence type="predicted"/>
<keyword evidence="1" id="KW-0378">Hydrolase</keyword>
<gene>
    <name evidence="1" type="ORF">SAMN05216252_105256</name>
</gene>
<reference evidence="1 2" key="1">
    <citation type="submission" date="2017-06" db="EMBL/GenBank/DDBJ databases">
        <authorList>
            <person name="Kim H.J."/>
            <person name="Triplett B.A."/>
        </authorList>
    </citation>
    <scope>NUCLEOTIDE SEQUENCE [LARGE SCALE GENOMIC DNA]</scope>
    <source>
        <strain evidence="1 2">CGMCC 4.1858</strain>
    </source>
</reference>
<dbReference type="CDD" id="cd02603">
    <property type="entry name" value="HAD_sEH-N_like"/>
    <property type="match status" value="1"/>
</dbReference>
<dbReference type="AlphaFoldDB" id="A0A239E2E2"/>
<dbReference type="InterPro" id="IPR006439">
    <property type="entry name" value="HAD-SF_hydro_IA"/>
</dbReference>
<evidence type="ECO:0000313" key="1">
    <source>
        <dbReference type="EMBL" id="SNS38132.1"/>
    </source>
</evidence>
<protein>
    <submittedName>
        <fullName evidence="1">Putative hydrolase of the HAD superfamily</fullName>
    </submittedName>
</protein>
<dbReference type="Proteomes" id="UP000198280">
    <property type="component" value="Unassembled WGS sequence"/>
</dbReference>
<dbReference type="EMBL" id="FZOF01000005">
    <property type="protein sequence ID" value="SNS38132.1"/>
    <property type="molecule type" value="Genomic_DNA"/>
</dbReference>
<dbReference type="PRINTS" id="PR00413">
    <property type="entry name" value="HADHALOGNASE"/>
</dbReference>
<dbReference type="PANTHER" id="PTHR43611">
    <property type="entry name" value="ALPHA-D-GLUCOSE 1-PHOSPHATE PHOSPHATASE"/>
    <property type="match status" value="1"/>
</dbReference>
<dbReference type="Pfam" id="PF00702">
    <property type="entry name" value="Hydrolase"/>
    <property type="match status" value="1"/>
</dbReference>
<name>A0A239E2E2_9ACTN</name>
<dbReference type="OrthoDB" id="9797415at2"/>
<dbReference type="SUPFAM" id="SSF56784">
    <property type="entry name" value="HAD-like"/>
    <property type="match status" value="1"/>
</dbReference>
<dbReference type="NCBIfam" id="TIGR01509">
    <property type="entry name" value="HAD-SF-IA-v3"/>
    <property type="match status" value="1"/>
</dbReference>
<dbReference type="RefSeq" id="WP_089223817.1">
    <property type="nucleotide sequence ID" value="NZ_FZOF01000005.1"/>
</dbReference>
<evidence type="ECO:0000313" key="2">
    <source>
        <dbReference type="Proteomes" id="UP000198280"/>
    </source>
</evidence>
<dbReference type="InterPro" id="IPR036412">
    <property type="entry name" value="HAD-like_sf"/>
</dbReference>
<sequence>MPGTVLFDLFGVIACPQSAEGRERLARPALAAGVPAARFWDAYWGLRPPYDRGELTGPAYWGGVAAALGTRFDGRRTQALIAADVDSWSAVDPPMVALVEELASQGCRIGLLSNIPEELAAHYEARHAWLRHFQVRALSCRTGLVKPDPAAYRWCRDALREEPARILFVDDRPENIRAARAAGMRGHLFTTPARLRKLLLRAAVLRPSSGDVAEARDAHGT</sequence>
<dbReference type="Gene3D" id="3.40.50.1000">
    <property type="entry name" value="HAD superfamily/HAD-like"/>
    <property type="match status" value="1"/>
</dbReference>
<organism evidence="1 2">
    <name type="scientific">Actinacidiphila glaucinigra</name>
    <dbReference type="NCBI Taxonomy" id="235986"/>
    <lineage>
        <taxon>Bacteria</taxon>
        <taxon>Bacillati</taxon>
        <taxon>Actinomycetota</taxon>
        <taxon>Actinomycetes</taxon>
        <taxon>Kitasatosporales</taxon>
        <taxon>Streptomycetaceae</taxon>
        <taxon>Actinacidiphila</taxon>
    </lineage>
</organism>
<dbReference type="GO" id="GO:0016787">
    <property type="term" value="F:hydrolase activity"/>
    <property type="evidence" value="ECO:0007669"/>
    <property type="project" value="UniProtKB-KW"/>
</dbReference>